<dbReference type="Pfam" id="PF02325">
    <property type="entry name" value="CCB3_YggT"/>
    <property type="match status" value="2"/>
</dbReference>
<feature type="transmembrane region" description="Helical" evidence="1">
    <location>
        <begin position="80"/>
        <end position="101"/>
    </location>
</feature>
<dbReference type="EMBL" id="UINC01079229">
    <property type="protein sequence ID" value="SVC21027.1"/>
    <property type="molecule type" value="Genomic_DNA"/>
</dbReference>
<dbReference type="PANTHER" id="PTHR33219">
    <property type="entry name" value="YLMG HOMOLOG PROTEIN 2, CHLOROPLASTIC"/>
    <property type="match status" value="1"/>
</dbReference>
<accession>A0A382KDE0</accession>
<name>A0A382KDE0_9ZZZZ</name>
<feature type="transmembrane region" description="Helical" evidence="1">
    <location>
        <begin position="149"/>
        <end position="171"/>
    </location>
</feature>
<proteinExistence type="predicted"/>
<protein>
    <recommendedName>
        <fullName evidence="3">YggT family protein</fullName>
    </recommendedName>
</protein>
<evidence type="ECO:0008006" key="3">
    <source>
        <dbReference type="Google" id="ProtNLM"/>
    </source>
</evidence>
<feature type="transmembrane region" description="Helical" evidence="1">
    <location>
        <begin position="55"/>
        <end position="74"/>
    </location>
</feature>
<gene>
    <name evidence="2" type="ORF">METZ01_LOCUS273881</name>
</gene>
<dbReference type="PANTHER" id="PTHR33219:SF14">
    <property type="entry name" value="PROTEIN COFACTOR ASSEMBLY OF COMPLEX C SUBUNIT B CCB3, CHLOROPLASTIC-RELATED"/>
    <property type="match status" value="1"/>
</dbReference>
<evidence type="ECO:0000313" key="2">
    <source>
        <dbReference type="EMBL" id="SVC21027.1"/>
    </source>
</evidence>
<feature type="transmembrane region" description="Helical" evidence="1">
    <location>
        <begin position="108"/>
        <end position="129"/>
    </location>
</feature>
<feature type="transmembrane region" description="Helical" evidence="1">
    <location>
        <begin position="6"/>
        <end position="26"/>
    </location>
</feature>
<keyword evidence="1" id="KW-0812">Transmembrane</keyword>
<dbReference type="InterPro" id="IPR003425">
    <property type="entry name" value="CCB3/YggT"/>
</dbReference>
<evidence type="ECO:0000256" key="1">
    <source>
        <dbReference type="SAM" id="Phobius"/>
    </source>
</evidence>
<organism evidence="2">
    <name type="scientific">marine metagenome</name>
    <dbReference type="NCBI Taxonomy" id="408172"/>
    <lineage>
        <taxon>unclassified sequences</taxon>
        <taxon>metagenomes</taxon>
        <taxon>ecological metagenomes</taxon>
    </lineage>
</organism>
<dbReference type="AlphaFoldDB" id="A0A382KDE0"/>
<keyword evidence="1" id="KW-1133">Transmembrane helix</keyword>
<sequence>MQNALIFVFQTLVELYIITFVLRLILQWIRTDARNPLVQFILRVTNPLVIPLRRYVPTAWGFDTATFIVLFIIQASVTTALLNVACAVTPTVGQIILLSLLRLTHLALNTYLFLILTYVILSWIGPGGYNPAVSLLSSIVQPALRTLRRWIPTIAGIDLSPLFAFLIITFVMRLLPSGQAITGLACASLGGII</sequence>
<dbReference type="GO" id="GO:0016020">
    <property type="term" value="C:membrane"/>
    <property type="evidence" value="ECO:0007669"/>
    <property type="project" value="InterPro"/>
</dbReference>
<reference evidence="2" key="1">
    <citation type="submission" date="2018-05" db="EMBL/GenBank/DDBJ databases">
        <authorList>
            <person name="Lanie J.A."/>
            <person name="Ng W.-L."/>
            <person name="Kazmierczak K.M."/>
            <person name="Andrzejewski T.M."/>
            <person name="Davidsen T.M."/>
            <person name="Wayne K.J."/>
            <person name="Tettelin H."/>
            <person name="Glass J.I."/>
            <person name="Rusch D."/>
            <person name="Podicherti R."/>
            <person name="Tsui H.-C.T."/>
            <person name="Winkler M.E."/>
        </authorList>
    </citation>
    <scope>NUCLEOTIDE SEQUENCE</scope>
</reference>
<keyword evidence="1" id="KW-0472">Membrane</keyword>